<keyword evidence="3" id="KW-1185">Reference proteome</keyword>
<comment type="caution">
    <text evidence="2">The sequence shown here is derived from an EMBL/GenBank/DDBJ whole genome shotgun (WGS) entry which is preliminary data.</text>
</comment>
<organism evidence="2 3">
    <name type="scientific">Nostoc minutum NIES-26</name>
    <dbReference type="NCBI Taxonomy" id="1844469"/>
    <lineage>
        <taxon>Bacteria</taxon>
        <taxon>Bacillati</taxon>
        <taxon>Cyanobacteriota</taxon>
        <taxon>Cyanophyceae</taxon>
        <taxon>Nostocales</taxon>
        <taxon>Nostocaceae</taxon>
        <taxon>Nostoc</taxon>
    </lineage>
</organism>
<evidence type="ECO:0000256" key="1">
    <source>
        <dbReference type="SAM" id="Phobius"/>
    </source>
</evidence>
<name>A0A367S2V8_9NOSO</name>
<dbReference type="EMBL" id="LXQD01000006">
    <property type="protein sequence ID" value="RCJ42431.1"/>
    <property type="molecule type" value="Genomic_DNA"/>
</dbReference>
<protein>
    <submittedName>
        <fullName evidence="2">Uncharacterized protein</fullName>
    </submittedName>
</protein>
<gene>
    <name evidence="2" type="ORF">A6770_34815</name>
</gene>
<keyword evidence="1" id="KW-0472">Membrane</keyword>
<proteinExistence type="predicted"/>
<sequence length="106" mass="12481">MIINHPVSLDFAYFYAQLPKNSLFCTQSAFVLKITVDGRMIGVMLRMSFRNAFGWLKITVPTTVILPFLRLSHFAFYLKIKEFKRVNKLGSNYFRRSNRLIDDFSF</sequence>
<accession>A0A367S2V8</accession>
<keyword evidence="1" id="KW-0812">Transmembrane</keyword>
<evidence type="ECO:0000313" key="2">
    <source>
        <dbReference type="EMBL" id="RCJ42431.1"/>
    </source>
</evidence>
<reference evidence="2" key="1">
    <citation type="submission" date="2016-04" db="EMBL/GenBank/DDBJ databases">
        <authorList>
            <person name="Tabuchi Yagui T.R."/>
        </authorList>
    </citation>
    <scope>NUCLEOTIDE SEQUENCE [LARGE SCALE GENOMIC DNA]</scope>
    <source>
        <strain evidence="2">NIES-26</strain>
    </source>
</reference>
<dbReference type="AlphaFoldDB" id="A0A367S2V8"/>
<evidence type="ECO:0000313" key="3">
    <source>
        <dbReference type="Proteomes" id="UP000252107"/>
    </source>
</evidence>
<keyword evidence="1" id="KW-1133">Transmembrane helix</keyword>
<dbReference type="Proteomes" id="UP000252107">
    <property type="component" value="Unassembled WGS sequence"/>
</dbReference>
<feature type="transmembrane region" description="Helical" evidence="1">
    <location>
        <begin position="54"/>
        <end position="78"/>
    </location>
</feature>